<protein>
    <submittedName>
        <fullName evidence="2">Uncharacterized protein</fullName>
    </submittedName>
</protein>
<evidence type="ECO:0000313" key="2">
    <source>
        <dbReference type="EMBL" id="KAL0131364.1"/>
    </source>
</evidence>
<feature type="region of interest" description="Disordered" evidence="1">
    <location>
        <begin position="1"/>
        <end position="36"/>
    </location>
</feature>
<dbReference type="AlphaFoldDB" id="A0AAW2GVV9"/>
<accession>A0AAW2GVV9</accession>
<proteinExistence type="predicted"/>
<dbReference type="Proteomes" id="UP001430953">
    <property type="component" value="Unassembled WGS sequence"/>
</dbReference>
<feature type="compositionally biased region" description="Basic and acidic residues" evidence="1">
    <location>
        <begin position="1"/>
        <end position="11"/>
    </location>
</feature>
<evidence type="ECO:0000256" key="1">
    <source>
        <dbReference type="SAM" id="MobiDB-lite"/>
    </source>
</evidence>
<keyword evidence="3" id="KW-1185">Reference proteome</keyword>
<sequence length="89" mass="10668">MQEDGRAEAYARKKRREKTREKERERDTRRTKSPLDLKTAARVNVAARTLQLQPRQNRATRRETEATKDHTRFLCPLRNISVFVDIQRF</sequence>
<organism evidence="2 3">
    <name type="scientific">Cardiocondyla obscurior</name>
    <dbReference type="NCBI Taxonomy" id="286306"/>
    <lineage>
        <taxon>Eukaryota</taxon>
        <taxon>Metazoa</taxon>
        <taxon>Ecdysozoa</taxon>
        <taxon>Arthropoda</taxon>
        <taxon>Hexapoda</taxon>
        <taxon>Insecta</taxon>
        <taxon>Pterygota</taxon>
        <taxon>Neoptera</taxon>
        <taxon>Endopterygota</taxon>
        <taxon>Hymenoptera</taxon>
        <taxon>Apocrita</taxon>
        <taxon>Aculeata</taxon>
        <taxon>Formicoidea</taxon>
        <taxon>Formicidae</taxon>
        <taxon>Myrmicinae</taxon>
        <taxon>Cardiocondyla</taxon>
    </lineage>
</organism>
<feature type="compositionally biased region" description="Basic and acidic residues" evidence="1">
    <location>
        <begin position="18"/>
        <end position="35"/>
    </location>
</feature>
<evidence type="ECO:0000313" key="3">
    <source>
        <dbReference type="Proteomes" id="UP001430953"/>
    </source>
</evidence>
<reference evidence="2 3" key="1">
    <citation type="submission" date="2023-03" db="EMBL/GenBank/DDBJ databases">
        <title>High recombination rates correlate with genetic variation in Cardiocondyla obscurior ants.</title>
        <authorList>
            <person name="Errbii M."/>
        </authorList>
    </citation>
    <scope>NUCLEOTIDE SEQUENCE [LARGE SCALE GENOMIC DNA]</scope>
    <source>
        <strain evidence="2">Alpha-2009</strain>
        <tissue evidence="2">Whole body</tissue>
    </source>
</reference>
<name>A0AAW2GVV9_9HYME</name>
<gene>
    <name evidence="2" type="ORF">PUN28_002706</name>
</gene>
<comment type="caution">
    <text evidence="2">The sequence shown here is derived from an EMBL/GenBank/DDBJ whole genome shotgun (WGS) entry which is preliminary data.</text>
</comment>
<dbReference type="EMBL" id="JADYXP020000002">
    <property type="protein sequence ID" value="KAL0131364.1"/>
    <property type="molecule type" value="Genomic_DNA"/>
</dbReference>